<organism evidence="1 2">
    <name type="scientific">Pedobacter boryungensis</name>
    <dbReference type="NCBI Taxonomy" id="869962"/>
    <lineage>
        <taxon>Bacteria</taxon>
        <taxon>Pseudomonadati</taxon>
        <taxon>Bacteroidota</taxon>
        <taxon>Sphingobacteriia</taxon>
        <taxon>Sphingobacteriales</taxon>
        <taxon>Sphingobacteriaceae</taxon>
        <taxon>Pedobacter</taxon>
    </lineage>
</organism>
<reference evidence="1 2" key="1">
    <citation type="submission" date="2020-05" db="EMBL/GenBank/DDBJ databases">
        <title>Description of Pedobacter foliorum sp. nov.</title>
        <authorList>
            <person name="Qi S."/>
            <person name="Carlier A."/>
            <person name="Cnockaert M."/>
            <person name="Vandamme P."/>
        </authorList>
    </citation>
    <scope>NUCLEOTIDE SEQUENCE [LARGE SCALE GENOMIC DNA]</scope>
    <source>
        <strain evidence="1 2">LMG 31300</strain>
    </source>
</reference>
<keyword evidence="2" id="KW-1185">Reference proteome</keyword>
<proteinExistence type="predicted"/>
<dbReference type="RefSeq" id="WP_173271459.1">
    <property type="nucleotide sequence ID" value="NZ_JABMKV010000002.1"/>
</dbReference>
<evidence type="ECO:0000313" key="2">
    <source>
        <dbReference type="Proteomes" id="UP000762110"/>
    </source>
</evidence>
<protein>
    <submittedName>
        <fullName evidence="1">LptE family protein</fullName>
    </submittedName>
</protein>
<dbReference type="InterPro" id="IPR007485">
    <property type="entry name" value="LPS_assembly_LptE"/>
</dbReference>
<comment type="caution">
    <text evidence="1">The sequence shown here is derived from an EMBL/GenBank/DDBJ whole genome shotgun (WGS) entry which is preliminary data.</text>
</comment>
<evidence type="ECO:0000313" key="1">
    <source>
        <dbReference type="EMBL" id="NQX31896.1"/>
    </source>
</evidence>
<accession>A0ABX2DF29</accession>
<dbReference type="PROSITE" id="PS51257">
    <property type="entry name" value="PROKAR_LIPOPROTEIN"/>
    <property type="match status" value="1"/>
</dbReference>
<dbReference type="Proteomes" id="UP000762110">
    <property type="component" value="Unassembled WGS sequence"/>
</dbReference>
<dbReference type="EMBL" id="JABMKV010000002">
    <property type="protein sequence ID" value="NQX31896.1"/>
    <property type="molecule type" value="Genomic_DNA"/>
</dbReference>
<gene>
    <name evidence="1" type="ORF">HQN85_09170</name>
</gene>
<name>A0ABX2DF29_9SPHI</name>
<dbReference type="Pfam" id="PF04390">
    <property type="entry name" value="LptE"/>
    <property type="match status" value="1"/>
</dbReference>
<sequence>MKKALFILVVIALSGCGYKFNGASTEGLKTIRVEFFENNAPLVVPNMSQLFTEDLKERIRTQSKLSITQNEADATFEGRITGYDIKPIAIQDNARPIAGANRLTITVQVKYTNNTKTEGTLSKSFDESFTAFEDFSLAGQSLQSQEQALIKKVNAKLTDNIFNRAFAQW</sequence>